<name>A0A367XXJ2_9MICO</name>
<reference evidence="1 2" key="1">
    <citation type="submission" date="2018-07" db="EMBL/GenBank/DDBJ databases">
        <title>Microbacterium endoborsara sp. nov., a novel actinobacterium isolated from Borszczowia aralocaspica.</title>
        <authorList>
            <person name="An D."/>
        </authorList>
    </citation>
    <scope>NUCLEOTIDE SEQUENCE [LARGE SCALE GENOMIC DNA]</scope>
    <source>
        <strain evidence="1 2">C1.15228</strain>
    </source>
</reference>
<dbReference type="GO" id="GO:0008897">
    <property type="term" value="F:holo-[acyl-carrier-protein] synthase activity"/>
    <property type="evidence" value="ECO:0007669"/>
    <property type="project" value="InterPro"/>
</dbReference>
<accession>A0A367XXJ2</accession>
<sequence length="198" mass="20261">MIRIGDALVAYALAGASPADAPWLSARELERAARLEGVRRTRFVEGRRILRELVSAIAPGADPAIEARCERCGSTDHGAPRATAAPVVVSLSYSGGLVAAAAAPSAVVAALGIDVEAGPPDEVLGDLVALFAPSAPPTRRRWTAIEAAVKADGRGLNVSPERVAIAADRAVVPGRADPLEVRDAGAPAGYTATLAFAR</sequence>
<dbReference type="RefSeq" id="WP_114117929.1">
    <property type="nucleotide sequence ID" value="NZ_BMHU01000002.1"/>
</dbReference>
<dbReference type="GO" id="GO:0000287">
    <property type="term" value="F:magnesium ion binding"/>
    <property type="evidence" value="ECO:0007669"/>
    <property type="project" value="InterPro"/>
</dbReference>
<protein>
    <recommendedName>
        <fullName evidence="3">4-phosphopantetheinyl transferase</fullName>
    </recommendedName>
</protein>
<dbReference type="Proteomes" id="UP000253508">
    <property type="component" value="Unassembled WGS sequence"/>
</dbReference>
<dbReference type="EMBL" id="QORO01000003">
    <property type="protein sequence ID" value="RCK58326.1"/>
    <property type="molecule type" value="Genomic_DNA"/>
</dbReference>
<dbReference type="OrthoDB" id="190168at2"/>
<gene>
    <name evidence="1" type="ORF">DTO57_09105</name>
</gene>
<comment type="caution">
    <text evidence="1">The sequence shown here is derived from an EMBL/GenBank/DDBJ whole genome shotgun (WGS) entry which is preliminary data.</text>
</comment>
<proteinExistence type="predicted"/>
<evidence type="ECO:0008006" key="3">
    <source>
        <dbReference type="Google" id="ProtNLM"/>
    </source>
</evidence>
<keyword evidence="2" id="KW-1185">Reference proteome</keyword>
<dbReference type="InterPro" id="IPR037143">
    <property type="entry name" value="4-PPantetheinyl_Trfase_dom_sf"/>
</dbReference>
<dbReference type="AlphaFoldDB" id="A0A367XXJ2"/>
<evidence type="ECO:0000313" key="1">
    <source>
        <dbReference type="EMBL" id="RCK58326.1"/>
    </source>
</evidence>
<dbReference type="Gene3D" id="3.90.470.20">
    <property type="entry name" value="4'-phosphopantetheinyl transferase domain"/>
    <property type="match status" value="1"/>
</dbReference>
<dbReference type="SUPFAM" id="SSF56214">
    <property type="entry name" value="4'-phosphopantetheinyl transferase"/>
    <property type="match status" value="1"/>
</dbReference>
<organism evidence="1 2">
    <name type="scientific">Microbacterium sorbitolivorans</name>
    <dbReference type="NCBI Taxonomy" id="1867410"/>
    <lineage>
        <taxon>Bacteria</taxon>
        <taxon>Bacillati</taxon>
        <taxon>Actinomycetota</taxon>
        <taxon>Actinomycetes</taxon>
        <taxon>Micrococcales</taxon>
        <taxon>Microbacteriaceae</taxon>
        <taxon>Microbacterium</taxon>
    </lineage>
</organism>
<evidence type="ECO:0000313" key="2">
    <source>
        <dbReference type="Proteomes" id="UP000253508"/>
    </source>
</evidence>